<comment type="caution">
    <text evidence="1">The sequence shown here is derived from an EMBL/GenBank/DDBJ whole genome shotgun (WGS) entry which is preliminary data.</text>
</comment>
<name>A0A7C2PHG0_9PLAN</name>
<gene>
    <name evidence="1" type="ORF">ENQ76_09860</name>
</gene>
<evidence type="ECO:0000313" key="1">
    <source>
        <dbReference type="EMBL" id="HEN15757.1"/>
    </source>
</evidence>
<dbReference type="AlphaFoldDB" id="A0A7C2PHG0"/>
<proteinExistence type="predicted"/>
<protein>
    <submittedName>
        <fullName evidence="1">Uncharacterized protein</fullName>
    </submittedName>
</protein>
<dbReference type="EMBL" id="DSOK01000280">
    <property type="protein sequence ID" value="HEN15757.1"/>
    <property type="molecule type" value="Genomic_DNA"/>
</dbReference>
<sequence length="211" mass="23546">MTTEWWGSARSADALAAWRTLERRLGGLPLMCSADWTEIWLRHYGPSIPHRFVIGRSAEGQVVALLLLARGAEDRDGPFALRTWHLGTAGEPDADSVVVEYNAVACEPAYRDAFLADVLQGLLAESDWDELRCDGFAADDTPACLTPESGWLQLQKRARWTDLDRVRESGQELLKFLGDSTRKNIRQNLRDCGAVSVEVPRSTDEAHAFFD</sequence>
<accession>A0A7C2PHG0</accession>
<reference evidence="1" key="1">
    <citation type="journal article" date="2020" name="mSystems">
        <title>Genome- and Community-Level Interaction Insights into Carbon Utilization and Element Cycling Functions of Hydrothermarchaeota in Hydrothermal Sediment.</title>
        <authorList>
            <person name="Zhou Z."/>
            <person name="Liu Y."/>
            <person name="Xu W."/>
            <person name="Pan J."/>
            <person name="Luo Z.H."/>
            <person name="Li M."/>
        </authorList>
    </citation>
    <scope>NUCLEOTIDE SEQUENCE [LARGE SCALE GENOMIC DNA]</scope>
    <source>
        <strain evidence="1">SpSt-339</strain>
    </source>
</reference>
<organism evidence="1">
    <name type="scientific">Schlesneria paludicola</name>
    <dbReference type="NCBI Taxonomy" id="360056"/>
    <lineage>
        <taxon>Bacteria</taxon>
        <taxon>Pseudomonadati</taxon>
        <taxon>Planctomycetota</taxon>
        <taxon>Planctomycetia</taxon>
        <taxon>Planctomycetales</taxon>
        <taxon>Planctomycetaceae</taxon>
        <taxon>Schlesneria</taxon>
    </lineage>
</organism>